<name>A0A6J4V3J0_9BACT</name>
<feature type="non-terminal residue" evidence="2">
    <location>
        <position position="1"/>
    </location>
</feature>
<proteinExistence type="predicted"/>
<dbReference type="EMBL" id="CADCWG010000209">
    <property type="protein sequence ID" value="CAA9566216.1"/>
    <property type="molecule type" value="Genomic_DNA"/>
</dbReference>
<organism evidence="2">
    <name type="scientific">uncultured Thermomicrobiales bacterium</name>
    <dbReference type="NCBI Taxonomy" id="1645740"/>
    <lineage>
        <taxon>Bacteria</taxon>
        <taxon>Pseudomonadati</taxon>
        <taxon>Thermomicrobiota</taxon>
        <taxon>Thermomicrobia</taxon>
        <taxon>Thermomicrobiales</taxon>
        <taxon>environmental samples</taxon>
    </lineage>
</organism>
<evidence type="ECO:0000313" key="2">
    <source>
        <dbReference type="EMBL" id="CAA9566216.1"/>
    </source>
</evidence>
<gene>
    <name evidence="2" type="ORF">AVDCRST_MAG49-3076</name>
</gene>
<dbReference type="AlphaFoldDB" id="A0A6J4V3J0"/>
<feature type="region of interest" description="Disordered" evidence="1">
    <location>
        <begin position="1"/>
        <end position="64"/>
    </location>
</feature>
<reference evidence="2" key="1">
    <citation type="submission" date="2020-02" db="EMBL/GenBank/DDBJ databases">
        <authorList>
            <person name="Meier V. D."/>
        </authorList>
    </citation>
    <scope>NUCLEOTIDE SEQUENCE</scope>
    <source>
        <strain evidence="2">AVDCRST_MAG49</strain>
    </source>
</reference>
<sequence length="64" mass="7300">GLLPGGRSRRRWPRPSARPRGDRMAVAHIRRATDAPERRDTRGDRRRDGYGHDSRGAPCRRIGV</sequence>
<feature type="non-terminal residue" evidence="2">
    <location>
        <position position="64"/>
    </location>
</feature>
<feature type="compositionally biased region" description="Basic and acidic residues" evidence="1">
    <location>
        <begin position="19"/>
        <end position="55"/>
    </location>
</feature>
<protein>
    <submittedName>
        <fullName evidence="2">Uncharacterized protein</fullName>
    </submittedName>
</protein>
<accession>A0A6J4V3J0</accession>
<evidence type="ECO:0000256" key="1">
    <source>
        <dbReference type="SAM" id="MobiDB-lite"/>
    </source>
</evidence>